<dbReference type="Proteomes" id="UP000789706">
    <property type="component" value="Unassembled WGS sequence"/>
</dbReference>
<proteinExistence type="predicted"/>
<keyword evidence="2" id="KW-1185">Reference proteome</keyword>
<organism evidence="1 2">
    <name type="scientific">Diversispora eburnea</name>
    <dbReference type="NCBI Taxonomy" id="1213867"/>
    <lineage>
        <taxon>Eukaryota</taxon>
        <taxon>Fungi</taxon>
        <taxon>Fungi incertae sedis</taxon>
        <taxon>Mucoromycota</taxon>
        <taxon>Glomeromycotina</taxon>
        <taxon>Glomeromycetes</taxon>
        <taxon>Diversisporales</taxon>
        <taxon>Diversisporaceae</taxon>
        <taxon>Diversispora</taxon>
    </lineage>
</organism>
<accession>A0A9N9DZA6</accession>
<gene>
    <name evidence="1" type="ORF">DEBURN_LOCUS11563</name>
</gene>
<protein>
    <submittedName>
        <fullName evidence="1">6057_t:CDS:1</fullName>
    </submittedName>
</protein>
<name>A0A9N9DZA6_9GLOM</name>
<reference evidence="1" key="1">
    <citation type="submission" date="2021-06" db="EMBL/GenBank/DDBJ databases">
        <authorList>
            <person name="Kallberg Y."/>
            <person name="Tangrot J."/>
            <person name="Rosling A."/>
        </authorList>
    </citation>
    <scope>NUCLEOTIDE SEQUENCE</scope>
    <source>
        <strain evidence="1">AZ414A</strain>
    </source>
</reference>
<evidence type="ECO:0000313" key="2">
    <source>
        <dbReference type="Proteomes" id="UP000789706"/>
    </source>
</evidence>
<comment type="caution">
    <text evidence="1">The sequence shown here is derived from an EMBL/GenBank/DDBJ whole genome shotgun (WGS) entry which is preliminary data.</text>
</comment>
<dbReference type="AlphaFoldDB" id="A0A9N9DZA6"/>
<sequence>MPSEGLFHTFINSDDFKLPQILSLIELTDWRDLEYDIWTGYIINNGETITVQSSDYQTELYCRNATLKERFL</sequence>
<feature type="non-terminal residue" evidence="1">
    <location>
        <position position="72"/>
    </location>
</feature>
<dbReference type="EMBL" id="CAJVPK010007137">
    <property type="protein sequence ID" value="CAG8654736.1"/>
    <property type="molecule type" value="Genomic_DNA"/>
</dbReference>
<evidence type="ECO:0000313" key="1">
    <source>
        <dbReference type="EMBL" id="CAG8654736.1"/>
    </source>
</evidence>